<dbReference type="AlphaFoldDB" id="A0A8J4QB53"/>
<organism evidence="1 2">
    <name type="scientific">Castanea mollissima</name>
    <name type="common">Chinese chestnut</name>
    <dbReference type="NCBI Taxonomy" id="60419"/>
    <lineage>
        <taxon>Eukaryota</taxon>
        <taxon>Viridiplantae</taxon>
        <taxon>Streptophyta</taxon>
        <taxon>Embryophyta</taxon>
        <taxon>Tracheophyta</taxon>
        <taxon>Spermatophyta</taxon>
        <taxon>Magnoliopsida</taxon>
        <taxon>eudicotyledons</taxon>
        <taxon>Gunneridae</taxon>
        <taxon>Pentapetalae</taxon>
        <taxon>rosids</taxon>
        <taxon>fabids</taxon>
        <taxon>Fagales</taxon>
        <taxon>Fagaceae</taxon>
        <taxon>Castanea</taxon>
    </lineage>
</organism>
<evidence type="ECO:0000313" key="2">
    <source>
        <dbReference type="Proteomes" id="UP000737018"/>
    </source>
</evidence>
<dbReference type="EMBL" id="JRKL02010814">
    <property type="protein sequence ID" value="KAF3945857.1"/>
    <property type="molecule type" value="Genomic_DNA"/>
</dbReference>
<comment type="caution">
    <text evidence="1">The sequence shown here is derived from an EMBL/GenBank/DDBJ whole genome shotgun (WGS) entry which is preliminary data.</text>
</comment>
<evidence type="ECO:0000313" key="1">
    <source>
        <dbReference type="EMBL" id="KAF3945857.1"/>
    </source>
</evidence>
<protein>
    <submittedName>
        <fullName evidence="1">Uncharacterized protein</fullName>
    </submittedName>
</protein>
<proteinExistence type="predicted"/>
<dbReference type="Proteomes" id="UP000737018">
    <property type="component" value="Unassembled WGS sequence"/>
</dbReference>
<accession>A0A8J4QB53</accession>
<reference evidence="1" key="1">
    <citation type="submission" date="2020-03" db="EMBL/GenBank/DDBJ databases">
        <title>Castanea mollissima Vanexum genome sequencing.</title>
        <authorList>
            <person name="Staton M."/>
        </authorList>
    </citation>
    <scope>NUCLEOTIDE SEQUENCE</scope>
    <source>
        <tissue evidence="1">Leaf</tissue>
    </source>
</reference>
<keyword evidence="2" id="KW-1185">Reference proteome</keyword>
<gene>
    <name evidence="1" type="ORF">CMV_027811</name>
</gene>
<name>A0A8J4QB53_9ROSI</name>
<sequence>THLQSTSHHCNTADTTSVKGENMLKKLMVVIAMECK</sequence>
<feature type="non-terminal residue" evidence="1">
    <location>
        <position position="1"/>
    </location>
</feature>